<protein>
    <submittedName>
        <fullName evidence="3">2-C-methyl-D-erythritol 4-phosphate cytidylyltransferase</fullName>
    </submittedName>
</protein>
<evidence type="ECO:0000256" key="2">
    <source>
        <dbReference type="ARBA" id="ARBA00022695"/>
    </source>
</evidence>
<dbReference type="InterPro" id="IPR029044">
    <property type="entry name" value="Nucleotide-diphossugar_trans"/>
</dbReference>
<keyword evidence="1 3" id="KW-0808">Transferase</keyword>
<dbReference type="PANTHER" id="PTHR32125">
    <property type="entry name" value="2-C-METHYL-D-ERYTHRITOL 4-PHOSPHATE CYTIDYLYLTRANSFERASE, CHLOROPLASTIC"/>
    <property type="match status" value="1"/>
</dbReference>
<evidence type="ECO:0000313" key="4">
    <source>
        <dbReference type="Proteomes" id="UP000306985"/>
    </source>
</evidence>
<evidence type="ECO:0000256" key="1">
    <source>
        <dbReference type="ARBA" id="ARBA00022679"/>
    </source>
</evidence>
<dbReference type="PROSITE" id="PS01295">
    <property type="entry name" value="ISPD"/>
    <property type="match status" value="1"/>
</dbReference>
<proteinExistence type="predicted"/>
<dbReference type="AlphaFoldDB" id="A0A4U6Q648"/>
<keyword evidence="4" id="KW-1185">Reference proteome</keyword>
<dbReference type="OrthoDB" id="9802561at2"/>
<evidence type="ECO:0000313" key="3">
    <source>
        <dbReference type="EMBL" id="TKV56083.1"/>
    </source>
</evidence>
<gene>
    <name evidence="3" type="ORF">FDO65_21090</name>
</gene>
<dbReference type="PANTHER" id="PTHR32125:SF4">
    <property type="entry name" value="2-C-METHYL-D-ERYTHRITOL 4-PHOSPHATE CYTIDYLYLTRANSFERASE, CHLOROPLASTIC"/>
    <property type="match status" value="1"/>
</dbReference>
<dbReference type="Proteomes" id="UP000306985">
    <property type="component" value="Unassembled WGS sequence"/>
</dbReference>
<dbReference type="InterPro" id="IPR034683">
    <property type="entry name" value="IspD/TarI"/>
</dbReference>
<dbReference type="InterPro" id="IPR018294">
    <property type="entry name" value="ISPD_synthase_CS"/>
</dbReference>
<accession>A0A4U6Q648</accession>
<dbReference type="InterPro" id="IPR050088">
    <property type="entry name" value="IspD/TarI_cytidylyltransf_bact"/>
</dbReference>
<dbReference type="CDD" id="cd02516">
    <property type="entry name" value="CDP-ME_synthetase"/>
    <property type="match status" value="1"/>
</dbReference>
<dbReference type="GO" id="GO:0008299">
    <property type="term" value="P:isoprenoid biosynthetic process"/>
    <property type="evidence" value="ECO:0007669"/>
    <property type="project" value="InterPro"/>
</dbReference>
<dbReference type="GO" id="GO:0050518">
    <property type="term" value="F:2-C-methyl-D-erythritol 4-phosphate cytidylyltransferase activity"/>
    <property type="evidence" value="ECO:0007669"/>
    <property type="project" value="TreeGrafter"/>
</dbReference>
<dbReference type="Pfam" id="PF01128">
    <property type="entry name" value="IspD"/>
    <property type="match status" value="1"/>
</dbReference>
<dbReference type="RefSeq" id="WP_137451739.1">
    <property type="nucleotide sequence ID" value="NZ_SZZH01000008.1"/>
</dbReference>
<organism evidence="3 4">
    <name type="scientific">Nakamurella flava</name>
    <dbReference type="NCBI Taxonomy" id="2576308"/>
    <lineage>
        <taxon>Bacteria</taxon>
        <taxon>Bacillati</taxon>
        <taxon>Actinomycetota</taxon>
        <taxon>Actinomycetes</taxon>
        <taxon>Nakamurellales</taxon>
        <taxon>Nakamurellaceae</taxon>
        <taxon>Nakamurella</taxon>
    </lineage>
</organism>
<dbReference type="SUPFAM" id="SSF53448">
    <property type="entry name" value="Nucleotide-diphospho-sugar transferases"/>
    <property type="match status" value="1"/>
</dbReference>
<keyword evidence="2 3" id="KW-0548">Nucleotidyltransferase</keyword>
<reference evidence="3 4" key="1">
    <citation type="submission" date="2019-05" db="EMBL/GenBank/DDBJ databases">
        <title>Nakamurella sp. N5BH11, whole genome shotgun sequence.</title>
        <authorList>
            <person name="Tuo L."/>
        </authorList>
    </citation>
    <scope>NUCLEOTIDE SEQUENCE [LARGE SCALE GENOMIC DNA]</scope>
    <source>
        <strain evidence="3 4">N5BH11</strain>
    </source>
</reference>
<comment type="caution">
    <text evidence="3">The sequence shown here is derived from an EMBL/GenBank/DDBJ whole genome shotgun (WGS) entry which is preliminary data.</text>
</comment>
<dbReference type="Gene3D" id="3.90.550.10">
    <property type="entry name" value="Spore Coat Polysaccharide Biosynthesis Protein SpsA, Chain A"/>
    <property type="match status" value="1"/>
</dbReference>
<dbReference type="EMBL" id="SZZH01000008">
    <property type="protein sequence ID" value="TKV56083.1"/>
    <property type="molecule type" value="Genomic_DNA"/>
</dbReference>
<sequence length="252" mass="27008">MSGASSGPSPTVRAAGIVLGAGSGTRVGASLNKVFLPLAGRRVLAWSLLAFARVPAIRRLLLVVRDGDQDLADEMIDREVAPAIGSGRRVEVITGGSTRHESELFALRHLAADIAADRVDTVLIHDGARPIIGPSLVHRLLDEVAVTGAVYPGLEDEQICATGEDGHLVVDPAARYVRAQTPQVFSAAPLLRAYEQAFQDGFDTTDTVSCWNAYQPTLSSWIPGDVRNIKITYPDDLVDAERMLRATGFQVQ</sequence>
<name>A0A4U6Q648_9ACTN</name>